<sequence>MRRRNFETFFFFLINLCFSLSPSSLLPSQPTATFCFFLRSPSPPSSYRFHHRHSRQPPPSLTTAGNHLPSSNPLATLSFSHHDQAPLPYPKSLRTITSLSSSGFLFFLLEQPTATPQERKSPSTFYLSLLFPLLSFSQLLPRTTVFLAELQTQNRIDPLKPSSSASTEPSTRIVPAL</sequence>
<evidence type="ECO:0000256" key="2">
    <source>
        <dbReference type="SAM" id="SignalP"/>
    </source>
</evidence>
<organism evidence="3 4">
    <name type="scientific">Rubroshorea leprosula</name>
    <dbReference type="NCBI Taxonomy" id="152421"/>
    <lineage>
        <taxon>Eukaryota</taxon>
        <taxon>Viridiplantae</taxon>
        <taxon>Streptophyta</taxon>
        <taxon>Embryophyta</taxon>
        <taxon>Tracheophyta</taxon>
        <taxon>Spermatophyta</taxon>
        <taxon>Magnoliopsida</taxon>
        <taxon>eudicotyledons</taxon>
        <taxon>Gunneridae</taxon>
        <taxon>Pentapetalae</taxon>
        <taxon>rosids</taxon>
        <taxon>malvids</taxon>
        <taxon>Malvales</taxon>
        <taxon>Dipterocarpaceae</taxon>
        <taxon>Rubroshorea</taxon>
    </lineage>
</organism>
<dbReference type="AlphaFoldDB" id="A0AAV5MUY4"/>
<name>A0AAV5MUY4_9ROSI</name>
<feature type="chain" id="PRO_5043955263" evidence="2">
    <location>
        <begin position="20"/>
        <end position="177"/>
    </location>
</feature>
<evidence type="ECO:0000313" key="3">
    <source>
        <dbReference type="EMBL" id="GKV53268.1"/>
    </source>
</evidence>
<evidence type="ECO:0000313" key="4">
    <source>
        <dbReference type="Proteomes" id="UP001054252"/>
    </source>
</evidence>
<evidence type="ECO:0000256" key="1">
    <source>
        <dbReference type="SAM" id="MobiDB-lite"/>
    </source>
</evidence>
<gene>
    <name evidence="3" type="ORF">SLEP1_g59803</name>
</gene>
<accession>A0AAV5MUY4</accession>
<feature type="region of interest" description="Disordered" evidence="1">
    <location>
        <begin position="48"/>
        <end position="67"/>
    </location>
</feature>
<dbReference type="EMBL" id="BPVZ01001214">
    <property type="protein sequence ID" value="GKV53268.1"/>
    <property type="molecule type" value="Genomic_DNA"/>
</dbReference>
<feature type="signal peptide" evidence="2">
    <location>
        <begin position="1"/>
        <end position="19"/>
    </location>
</feature>
<comment type="caution">
    <text evidence="3">The sequence shown here is derived from an EMBL/GenBank/DDBJ whole genome shotgun (WGS) entry which is preliminary data.</text>
</comment>
<protein>
    <submittedName>
        <fullName evidence="3">Uncharacterized protein</fullName>
    </submittedName>
</protein>
<keyword evidence="2" id="KW-0732">Signal</keyword>
<proteinExistence type="predicted"/>
<feature type="region of interest" description="Disordered" evidence="1">
    <location>
        <begin position="157"/>
        <end position="177"/>
    </location>
</feature>
<keyword evidence="4" id="KW-1185">Reference proteome</keyword>
<dbReference type="Proteomes" id="UP001054252">
    <property type="component" value="Unassembled WGS sequence"/>
</dbReference>
<feature type="compositionally biased region" description="Polar residues" evidence="1">
    <location>
        <begin position="157"/>
        <end position="170"/>
    </location>
</feature>
<reference evidence="3 4" key="1">
    <citation type="journal article" date="2021" name="Commun. Biol.">
        <title>The genome of Shorea leprosula (Dipterocarpaceae) highlights the ecological relevance of drought in aseasonal tropical rainforests.</title>
        <authorList>
            <person name="Ng K.K.S."/>
            <person name="Kobayashi M.J."/>
            <person name="Fawcett J.A."/>
            <person name="Hatakeyama M."/>
            <person name="Paape T."/>
            <person name="Ng C.H."/>
            <person name="Ang C.C."/>
            <person name="Tnah L.H."/>
            <person name="Lee C.T."/>
            <person name="Nishiyama T."/>
            <person name="Sese J."/>
            <person name="O'Brien M.J."/>
            <person name="Copetti D."/>
            <person name="Mohd Noor M.I."/>
            <person name="Ong R.C."/>
            <person name="Putra M."/>
            <person name="Sireger I.Z."/>
            <person name="Indrioko S."/>
            <person name="Kosugi Y."/>
            <person name="Izuno A."/>
            <person name="Isagi Y."/>
            <person name="Lee S.L."/>
            <person name="Shimizu K.K."/>
        </authorList>
    </citation>
    <scope>NUCLEOTIDE SEQUENCE [LARGE SCALE GENOMIC DNA]</scope>
    <source>
        <strain evidence="3">214</strain>
    </source>
</reference>